<protein>
    <submittedName>
        <fullName evidence="1">Zinc finger MYM-type protein 1</fullName>
    </submittedName>
</protein>
<evidence type="ECO:0000313" key="1">
    <source>
        <dbReference type="EMBL" id="MBY25125.1"/>
    </source>
</evidence>
<dbReference type="AlphaFoldDB" id="A0A2S2P6T7"/>
<dbReference type="InterPro" id="IPR012337">
    <property type="entry name" value="RNaseH-like_sf"/>
</dbReference>
<dbReference type="PANTHER" id="PTHR45749:SF21">
    <property type="entry name" value="DUF4371 DOMAIN-CONTAINING PROTEIN"/>
    <property type="match status" value="1"/>
</dbReference>
<organism evidence="1">
    <name type="scientific">Schizaphis graminum</name>
    <name type="common">Green bug aphid</name>
    <dbReference type="NCBI Taxonomy" id="13262"/>
    <lineage>
        <taxon>Eukaryota</taxon>
        <taxon>Metazoa</taxon>
        <taxon>Ecdysozoa</taxon>
        <taxon>Arthropoda</taxon>
        <taxon>Hexapoda</taxon>
        <taxon>Insecta</taxon>
        <taxon>Pterygota</taxon>
        <taxon>Neoptera</taxon>
        <taxon>Paraneoptera</taxon>
        <taxon>Hemiptera</taxon>
        <taxon>Sternorrhyncha</taxon>
        <taxon>Aphidomorpha</taxon>
        <taxon>Aphidoidea</taxon>
        <taxon>Aphididae</taxon>
        <taxon>Aphidini</taxon>
        <taxon>Schizaphis</taxon>
    </lineage>
</organism>
<reference evidence="1" key="1">
    <citation type="submission" date="2018-04" db="EMBL/GenBank/DDBJ databases">
        <title>Transcriptome of Schizaphis graminum biotype I.</title>
        <authorList>
            <person name="Scully E.D."/>
            <person name="Geib S.M."/>
            <person name="Palmer N.A."/>
            <person name="Koch K."/>
            <person name="Bradshaw J."/>
            <person name="Heng-Moss T."/>
            <person name="Sarath G."/>
        </authorList>
    </citation>
    <scope>NUCLEOTIDE SEQUENCE</scope>
</reference>
<dbReference type="EMBL" id="GGMR01012506">
    <property type="protein sequence ID" value="MBY25125.1"/>
    <property type="molecule type" value="Transcribed_RNA"/>
</dbReference>
<accession>A0A2S2P6T7</accession>
<proteinExistence type="predicted"/>
<name>A0A2S2P6T7_SCHGA</name>
<dbReference type="SUPFAM" id="SSF53098">
    <property type="entry name" value="Ribonuclease H-like"/>
    <property type="match status" value="1"/>
</dbReference>
<gene>
    <name evidence="1" type="primary">ZMYM1_27</name>
    <name evidence="1" type="ORF">g.104361</name>
</gene>
<dbReference type="PANTHER" id="PTHR45749">
    <property type="match status" value="1"/>
</dbReference>
<sequence length="278" mass="32103">MICEILSKLDLDINKCRGQGYDGASVMSGVHSGVQTRIKELVPSASYIHCCSHNLNLVISDAAKCHSKVLHFFDTVQAIFNFFASSAPRWALLAFGHDISIKIRTKVLKKVCPTRWEARHDAIFSLKERYIDVLKSLTLIILTSNKTSEKTLASGLKKKLETFEFILILYMWEPILRSLRIVSKRLQNINMDLETASNMIQMAVTSTQDIRDNYQHILIIAKELCKKWNIPVTYPNERKKQAVKYFDEIDGDRRLNTNEDNFKVKIFSLLWTLFYHNL</sequence>